<comment type="subcellular location">
    <subcellularLocation>
        <location evidence="1">Cell membrane</location>
        <topology evidence="1">Peripheral membrane protein</topology>
    </subcellularLocation>
</comment>
<proteinExistence type="predicted"/>
<dbReference type="SMART" id="SM00382">
    <property type="entry name" value="AAA"/>
    <property type="match status" value="1"/>
</dbReference>
<dbReference type="AlphaFoldDB" id="A0A094PUI0"/>
<feature type="domain" description="ABC transporter" evidence="7">
    <location>
        <begin position="5"/>
        <end position="252"/>
    </location>
</feature>
<evidence type="ECO:0000256" key="1">
    <source>
        <dbReference type="ARBA" id="ARBA00004202"/>
    </source>
</evidence>
<dbReference type="PANTHER" id="PTHR43297:SF2">
    <property type="entry name" value="DIPEPTIDE TRANSPORT ATP-BINDING PROTEIN DPPD"/>
    <property type="match status" value="1"/>
</dbReference>
<comment type="caution">
    <text evidence="8">The sequence shown here is derived from an EMBL/GenBank/DDBJ whole genome shotgun (WGS) entry which is preliminary data.</text>
</comment>
<reference evidence="8" key="1">
    <citation type="submission" date="2014-06" db="EMBL/GenBank/DDBJ databases">
        <title>Key roles for freshwater Actinobacteria revealed by deep metagenomic sequencing.</title>
        <authorList>
            <person name="Ghai R."/>
            <person name="Mizuno C.M."/>
            <person name="Picazo A."/>
            <person name="Camacho A."/>
            <person name="Rodriguez-Valera F."/>
        </authorList>
    </citation>
    <scope>NUCLEOTIDE SEQUENCE</scope>
</reference>
<dbReference type="InterPro" id="IPR013563">
    <property type="entry name" value="Oligopep_ABC_C"/>
</dbReference>
<keyword evidence="5" id="KW-0067">ATP-binding</keyword>
<evidence type="ECO:0000256" key="6">
    <source>
        <dbReference type="ARBA" id="ARBA00023136"/>
    </source>
</evidence>
<dbReference type="GO" id="GO:0015833">
    <property type="term" value="P:peptide transport"/>
    <property type="evidence" value="ECO:0007669"/>
    <property type="project" value="InterPro"/>
</dbReference>
<dbReference type="InterPro" id="IPR050388">
    <property type="entry name" value="ABC_Ni/Peptide_Import"/>
</dbReference>
<evidence type="ECO:0000313" key="8">
    <source>
        <dbReference type="EMBL" id="KGA14802.1"/>
    </source>
</evidence>
<protein>
    <recommendedName>
        <fullName evidence="7">ABC transporter domain-containing protein</fullName>
    </recommendedName>
</protein>
<dbReference type="NCBIfam" id="TIGR01727">
    <property type="entry name" value="oligo_HPY"/>
    <property type="match status" value="1"/>
</dbReference>
<dbReference type="GO" id="GO:0005524">
    <property type="term" value="F:ATP binding"/>
    <property type="evidence" value="ECO:0007669"/>
    <property type="project" value="UniProtKB-KW"/>
</dbReference>
<accession>A0A094PUI0</accession>
<evidence type="ECO:0000259" key="7">
    <source>
        <dbReference type="PROSITE" id="PS50893"/>
    </source>
</evidence>
<dbReference type="InterPro" id="IPR027417">
    <property type="entry name" value="P-loop_NTPase"/>
</dbReference>
<dbReference type="SUPFAM" id="SSF52540">
    <property type="entry name" value="P-loop containing nucleoside triphosphate hydrolases"/>
    <property type="match status" value="1"/>
</dbReference>
<dbReference type="FunFam" id="3.40.50.300:FF:000016">
    <property type="entry name" value="Oligopeptide ABC transporter ATP-binding component"/>
    <property type="match status" value="1"/>
</dbReference>
<dbReference type="Pfam" id="PF08352">
    <property type="entry name" value="oligo_HPY"/>
    <property type="match status" value="1"/>
</dbReference>
<dbReference type="Gene3D" id="3.40.50.300">
    <property type="entry name" value="P-loop containing nucleotide triphosphate hydrolases"/>
    <property type="match status" value="1"/>
</dbReference>
<dbReference type="InterPro" id="IPR003593">
    <property type="entry name" value="AAA+_ATPase"/>
</dbReference>
<evidence type="ECO:0000256" key="2">
    <source>
        <dbReference type="ARBA" id="ARBA00022448"/>
    </source>
</evidence>
<dbReference type="Pfam" id="PF00005">
    <property type="entry name" value="ABC_tran"/>
    <property type="match status" value="1"/>
</dbReference>
<dbReference type="GO" id="GO:0016887">
    <property type="term" value="F:ATP hydrolysis activity"/>
    <property type="evidence" value="ECO:0007669"/>
    <property type="project" value="InterPro"/>
</dbReference>
<evidence type="ECO:0000256" key="5">
    <source>
        <dbReference type="ARBA" id="ARBA00022840"/>
    </source>
</evidence>
<name>A0A094PUI0_9ZZZZ</name>
<dbReference type="CDD" id="cd03257">
    <property type="entry name" value="ABC_NikE_OppD_transporters"/>
    <property type="match status" value="1"/>
</dbReference>
<keyword evidence="4" id="KW-0547">Nucleotide-binding</keyword>
<evidence type="ECO:0000256" key="3">
    <source>
        <dbReference type="ARBA" id="ARBA00022475"/>
    </source>
</evidence>
<keyword evidence="6" id="KW-0472">Membrane</keyword>
<dbReference type="GO" id="GO:0005886">
    <property type="term" value="C:plasma membrane"/>
    <property type="evidence" value="ECO:0007669"/>
    <property type="project" value="UniProtKB-SubCell"/>
</dbReference>
<sequence>MNKAIEIKNLVVSFPTPVGYSAVVRGIDLTIKPGERIGIVGESGSGKTMLGLSMLGIQPGSAKLSGEVIIGDVDMVSASDATARKLRGNYISMVFQEPLTSLNPVRTIASQLSESLRRHSSLSKSEANERVLEVLTQVGIPAPAERMKSYPHQLSGGLRQRVMIALALINKPSLVVADEPTTALDATIQAQILDLLRSGMGDAALMLITHDLAVAADVCNRIVVMYAGNIVEQGPVAEILSNPRHPYTRGLLAAIPKFDQARPPLNPIPGAPPTITEVVSGCRFASRCSYADSKCFASEPEFIDDLACFHPVTGGAK</sequence>
<keyword evidence="3" id="KW-1003">Cell membrane</keyword>
<evidence type="ECO:0000256" key="4">
    <source>
        <dbReference type="ARBA" id="ARBA00022741"/>
    </source>
</evidence>
<dbReference type="InterPro" id="IPR003439">
    <property type="entry name" value="ABC_transporter-like_ATP-bd"/>
</dbReference>
<organism evidence="8">
    <name type="scientific">freshwater metagenome</name>
    <dbReference type="NCBI Taxonomy" id="449393"/>
    <lineage>
        <taxon>unclassified sequences</taxon>
        <taxon>metagenomes</taxon>
        <taxon>ecological metagenomes</taxon>
    </lineage>
</organism>
<dbReference type="PROSITE" id="PS50893">
    <property type="entry name" value="ABC_TRANSPORTER_2"/>
    <property type="match status" value="1"/>
</dbReference>
<keyword evidence="2" id="KW-0813">Transport</keyword>
<gene>
    <name evidence="8" type="ORF">GM51_16350</name>
</gene>
<dbReference type="EMBL" id="JNSL01000135">
    <property type="protein sequence ID" value="KGA14802.1"/>
    <property type="molecule type" value="Genomic_DNA"/>
</dbReference>
<dbReference type="PANTHER" id="PTHR43297">
    <property type="entry name" value="OLIGOPEPTIDE TRANSPORT ATP-BINDING PROTEIN APPD"/>
    <property type="match status" value="1"/>
</dbReference>